<feature type="site" description="Important for catalytic activity" evidence="8">
    <location>
        <position position="232"/>
    </location>
</feature>
<comment type="cofactor">
    <cofactor evidence="1">
        <name>Mn(2+)</name>
        <dbReference type="ChEBI" id="CHEBI:29035"/>
    </cofactor>
</comment>
<sequence>MTLISFNINGIRARLHQLQAVIDKYQPALIGLQETKVHDPEFPEQAVRDMGYHPYYHGQKGHYGVALITREPLEEVQYGFPSDGEDAQRRMIIGKLRHGDGSLITVLNGYFPQGENREHPVKFPAKEKFYQDLQNYLQHHHDSGEQLAIMGDFNISSTDRDIGIGEANRKRWLREGKTSFLPEEREWWQRLIDWGLTDTFRHQNPQTDDVFSWFDYRSRGFERDPRRGLRIDTVLATSPLMEKLDTTGVDYDIRAMEKPSDHCPVWARFQGCS</sequence>
<accession>L0WCV4</accession>
<dbReference type="CDD" id="cd09086">
    <property type="entry name" value="ExoIII-like_AP-endo"/>
    <property type="match status" value="1"/>
</dbReference>
<evidence type="ECO:0000256" key="3">
    <source>
        <dbReference type="ARBA" id="ARBA00022723"/>
    </source>
</evidence>
<feature type="site" description="Interaction with DNA substrate" evidence="8">
    <location>
        <position position="262"/>
    </location>
</feature>
<keyword evidence="7" id="KW-0464">Manganese</keyword>
<feature type="active site" evidence="6">
    <location>
        <position position="110"/>
    </location>
</feature>
<dbReference type="GO" id="GO:0004519">
    <property type="term" value="F:endonuclease activity"/>
    <property type="evidence" value="ECO:0007669"/>
    <property type="project" value="InterPro"/>
</dbReference>
<dbReference type="PATRIC" id="fig|1177179.3.peg.1281"/>
<dbReference type="InterPro" id="IPR004808">
    <property type="entry name" value="AP_endonuc_1"/>
</dbReference>
<protein>
    <submittedName>
        <fullName evidence="10">Exodeoxyribonuclease III</fullName>
    </submittedName>
</protein>
<feature type="active site" description="Proton donor/acceptor" evidence="6">
    <location>
        <position position="152"/>
    </location>
</feature>
<evidence type="ECO:0000256" key="4">
    <source>
        <dbReference type="ARBA" id="ARBA00022801"/>
    </source>
</evidence>
<feature type="binding site" evidence="7">
    <location>
        <position position="262"/>
    </location>
    <ligand>
        <name>Mg(2+)</name>
        <dbReference type="ChEBI" id="CHEBI:18420"/>
        <label>1</label>
    </ligand>
</feature>
<keyword evidence="11" id="KW-1185">Reference proteome</keyword>
<dbReference type="NCBIfam" id="NF008733">
    <property type="entry name" value="PRK11756.1"/>
    <property type="match status" value="1"/>
</dbReference>
<evidence type="ECO:0000256" key="6">
    <source>
        <dbReference type="PIRSR" id="PIRSR604808-1"/>
    </source>
</evidence>
<dbReference type="EMBL" id="AMRJ01000007">
    <property type="protein sequence ID" value="EKF74834.1"/>
    <property type="molecule type" value="Genomic_DNA"/>
</dbReference>
<dbReference type="NCBIfam" id="TIGR00195">
    <property type="entry name" value="exoDNase_III"/>
    <property type="match status" value="1"/>
</dbReference>
<dbReference type="NCBIfam" id="TIGR00633">
    <property type="entry name" value="xth"/>
    <property type="match status" value="1"/>
</dbReference>
<dbReference type="InterPro" id="IPR036691">
    <property type="entry name" value="Endo/exonu/phosph_ase_sf"/>
</dbReference>
<evidence type="ECO:0000313" key="11">
    <source>
        <dbReference type="Proteomes" id="UP000010164"/>
    </source>
</evidence>
<feature type="binding site" evidence="7">
    <location>
        <position position="34"/>
    </location>
    <ligand>
        <name>Mg(2+)</name>
        <dbReference type="ChEBI" id="CHEBI:18420"/>
        <label>1</label>
    </ligand>
</feature>
<evidence type="ECO:0000256" key="5">
    <source>
        <dbReference type="ARBA" id="ARBA00022842"/>
    </source>
</evidence>
<comment type="cofactor">
    <cofactor evidence="7">
        <name>Mg(2+)</name>
        <dbReference type="ChEBI" id="CHEBI:18420"/>
    </cofactor>
    <cofactor evidence="7">
        <name>Mn(2+)</name>
        <dbReference type="ChEBI" id="CHEBI:29035"/>
    </cofactor>
    <text evidence="7">Probably binds two magnesium or manganese ions per subunit.</text>
</comment>
<dbReference type="AlphaFoldDB" id="L0WCV4"/>
<keyword evidence="5 7" id="KW-0460">Magnesium</keyword>
<feature type="active site" description="Proton acceptor" evidence="6">
    <location>
        <position position="262"/>
    </location>
</feature>
<evidence type="ECO:0000313" key="10">
    <source>
        <dbReference type="EMBL" id="EKF74834.1"/>
    </source>
</evidence>
<keyword evidence="3 7" id="KW-0479">Metal-binding</keyword>
<evidence type="ECO:0000256" key="7">
    <source>
        <dbReference type="PIRSR" id="PIRSR604808-2"/>
    </source>
</evidence>
<dbReference type="InterPro" id="IPR005135">
    <property type="entry name" value="Endo/exonuclease/phosphatase"/>
</dbReference>
<dbReference type="InterPro" id="IPR037493">
    <property type="entry name" value="ExoIII-like"/>
</dbReference>
<feature type="binding site" evidence="7">
    <location>
        <position position="152"/>
    </location>
    <ligand>
        <name>Mg(2+)</name>
        <dbReference type="ChEBI" id="CHEBI:18420"/>
        <label>1</label>
    </ligand>
</feature>
<dbReference type="GO" id="GO:0003677">
    <property type="term" value="F:DNA binding"/>
    <property type="evidence" value="ECO:0007669"/>
    <property type="project" value="InterPro"/>
</dbReference>
<feature type="binding site" evidence="7">
    <location>
        <position position="7"/>
    </location>
    <ligand>
        <name>Mg(2+)</name>
        <dbReference type="ChEBI" id="CHEBI:18420"/>
        <label>1</label>
    </ligand>
</feature>
<evidence type="ECO:0000256" key="2">
    <source>
        <dbReference type="ARBA" id="ARBA00007092"/>
    </source>
</evidence>
<proteinExistence type="inferred from homology"/>
<feature type="site" description="Transition state stabilizer" evidence="8">
    <location>
        <position position="154"/>
    </location>
</feature>
<dbReference type="PROSITE" id="PS51435">
    <property type="entry name" value="AP_NUCLEASE_F1_4"/>
    <property type="match status" value="1"/>
</dbReference>
<dbReference type="PROSITE" id="PS00727">
    <property type="entry name" value="AP_NUCLEASE_F1_2"/>
    <property type="match status" value="1"/>
</dbReference>
<reference evidence="10 11" key="1">
    <citation type="journal article" date="2012" name="J. Bacteriol.">
        <title>Genome Sequence of the Alkane-Degrading Bacterium Alcanivorax hongdengensis Type Strain A-11-3.</title>
        <authorList>
            <person name="Lai Q."/>
            <person name="Shao Z."/>
        </authorList>
    </citation>
    <scope>NUCLEOTIDE SEQUENCE [LARGE SCALE GENOMIC DNA]</scope>
    <source>
        <strain evidence="10 11">A-11-3</strain>
    </source>
</reference>
<organism evidence="10 11">
    <name type="scientific">Alcanivorax hongdengensis A-11-3</name>
    <dbReference type="NCBI Taxonomy" id="1177179"/>
    <lineage>
        <taxon>Bacteria</taxon>
        <taxon>Pseudomonadati</taxon>
        <taxon>Pseudomonadota</taxon>
        <taxon>Gammaproteobacteria</taxon>
        <taxon>Oceanospirillales</taxon>
        <taxon>Alcanivoracaceae</taxon>
        <taxon>Alcanivorax</taxon>
    </lineage>
</organism>
<feature type="domain" description="Endonuclease/exonuclease/phosphatase" evidence="9">
    <location>
        <begin position="4"/>
        <end position="262"/>
    </location>
</feature>
<dbReference type="Pfam" id="PF03372">
    <property type="entry name" value="Exo_endo_phos"/>
    <property type="match status" value="1"/>
</dbReference>
<dbReference type="STRING" id="1177179.A11A3_06365"/>
<name>L0WCV4_9GAMM</name>
<comment type="similarity">
    <text evidence="2">Belongs to the DNA repair enzymes AP/ExoA family.</text>
</comment>
<dbReference type="SUPFAM" id="SSF56219">
    <property type="entry name" value="DNase I-like"/>
    <property type="match status" value="1"/>
</dbReference>
<gene>
    <name evidence="10" type="ORF">A11A3_06365</name>
</gene>
<feature type="binding site" evidence="7">
    <location>
        <position position="261"/>
    </location>
    <ligand>
        <name>Mg(2+)</name>
        <dbReference type="ChEBI" id="CHEBI:18420"/>
        <label>1</label>
    </ligand>
</feature>
<dbReference type="Gene3D" id="3.60.10.10">
    <property type="entry name" value="Endonuclease/exonuclease/phosphatase"/>
    <property type="match status" value="1"/>
</dbReference>
<dbReference type="GO" id="GO:0008311">
    <property type="term" value="F:double-stranded DNA 3'-5' DNA exonuclease activity"/>
    <property type="evidence" value="ECO:0007669"/>
    <property type="project" value="InterPro"/>
</dbReference>
<evidence type="ECO:0000256" key="1">
    <source>
        <dbReference type="ARBA" id="ARBA00001936"/>
    </source>
</evidence>
<dbReference type="PANTHER" id="PTHR43250:SF2">
    <property type="entry name" value="EXODEOXYRIBONUCLEASE III"/>
    <property type="match status" value="1"/>
</dbReference>
<evidence type="ECO:0000256" key="8">
    <source>
        <dbReference type="PIRSR" id="PIRSR604808-3"/>
    </source>
</evidence>
<dbReference type="Proteomes" id="UP000010164">
    <property type="component" value="Unassembled WGS sequence"/>
</dbReference>
<dbReference type="GO" id="GO:0046872">
    <property type="term" value="F:metal ion binding"/>
    <property type="evidence" value="ECO:0007669"/>
    <property type="project" value="UniProtKB-KW"/>
</dbReference>
<comment type="caution">
    <text evidence="10">The sequence shown here is derived from an EMBL/GenBank/DDBJ whole genome shotgun (WGS) entry which is preliminary data.</text>
</comment>
<dbReference type="PANTHER" id="PTHR43250">
    <property type="entry name" value="EXODEOXYRIBONUCLEASE III"/>
    <property type="match status" value="1"/>
</dbReference>
<dbReference type="eggNOG" id="COG0708">
    <property type="taxonomic scope" value="Bacteria"/>
</dbReference>
<dbReference type="GO" id="GO:0006281">
    <property type="term" value="P:DNA repair"/>
    <property type="evidence" value="ECO:0007669"/>
    <property type="project" value="InterPro"/>
</dbReference>
<dbReference type="InterPro" id="IPR020848">
    <property type="entry name" value="AP_endonuclease_F1_CS"/>
</dbReference>
<evidence type="ECO:0000259" key="9">
    <source>
        <dbReference type="Pfam" id="PF03372"/>
    </source>
</evidence>
<feature type="binding site" evidence="7">
    <location>
        <position position="154"/>
    </location>
    <ligand>
        <name>Mg(2+)</name>
        <dbReference type="ChEBI" id="CHEBI:18420"/>
        <label>1</label>
    </ligand>
</feature>
<dbReference type="OrthoDB" id="9803914at2"/>
<keyword evidence="4" id="KW-0378">Hydrolase</keyword>
<dbReference type="RefSeq" id="WP_008928456.1">
    <property type="nucleotide sequence ID" value="NZ_AMRJ01000007.1"/>
</dbReference>